<dbReference type="GO" id="GO:0003677">
    <property type="term" value="F:DNA binding"/>
    <property type="evidence" value="ECO:0007669"/>
    <property type="project" value="InterPro"/>
</dbReference>
<dbReference type="CDD" id="cd06170">
    <property type="entry name" value="LuxR_C_like"/>
    <property type="match status" value="1"/>
</dbReference>
<dbReference type="AlphaFoldDB" id="A0A8J7PS81"/>
<dbReference type="EMBL" id="JAFKGL010000030">
    <property type="protein sequence ID" value="MBN9413622.1"/>
    <property type="molecule type" value="Genomic_DNA"/>
</dbReference>
<dbReference type="InterPro" id="IPR000792">
    <property type="entry name" value="Tscrpt_reg_LuxR_C"/>
</dbReference>
<dbReference type="GO" id="GO:0006355">
    <property type="term" value="P:regulation of DNA-templated transcription"/>
    <property type="evidence" value="ECO:0007669"/>
    <property type="project" value="InterPro"/>
</dbReference>
<dbReference type="InterPro" id="IPR036388">
    <property type="entry name" value="WH-like_DNA-bd_sf"/>
</dbReference>
<dbReference type="InterPro" id="IPR016032">
    <property type="entry name" value="Sig_transdc_resp-reg_C-effctor"/>
</dbReference>
<name>A0A8J7PS81_9PROT</name>
<evidence type="ECO:0000259" key="1">
    <source>
        <dbReference type="PROSITE" id="PS50043"/>
    </source>
</evidence>
<dbReference type="PRINTS" id="PR00038">
    <property type="entry name" value="HTHLUXR"/>
</dbReference>
<accession>A0A8J7PS81</accession>
<gene>
    <name evidence="2" type="ORF">J0H12_06855</name>
</gene>
<dbReference type="Gene3D" id="1.10.10.10">
    <property type="entry name" value="Winged helix-like DNA-binding domain superfamily/Winged helix DNA-binding domain"/>
    <property type="match status" value="1"/>
</dbReference>
<dbReference type="PROSITE" id="PS50043">
    <property type="entry name" value="HTH_LUXR_2"/>
    <property type="match status" value="1"/>
</dbReference>
<reference evidence="2" key="1">
    <citation type="submission" date="2021-02" db="EMBL/GenBank/DDBJ databases">
        <title>Thiocyanate and organic carbon inputs drive convergent selection for specific autotrophic Afipia and Thiobacillus strains within complex microbiomes.</title>
        <authorList>
            <person name="Huddy R.J."/>
            <person name="Sachdeva R."/>
            <person name="Kadzinga F."/>
            <person name="Kantor R.S."/>
            <person name="Harrison S.T.L."/>
            <person name="Banfield J.F."/>
        </authorList>
    </citation>
    <scope>NUCLEOTIDE SEQUENCE</scope>
    <source>
        <strain evidence="2">SCN18_10_11_15_R4_P_38_20</strain>
    </source>
</reference>
<evidence type="ECO:0000313" key="2">
    <source>
        <dbReference type="EMBL" id="MBN9413622.1"/>
    </source>
</evidence>
<feature type="domain" description="HTH luxR-type" evidence="1">
    <location>
        <begin position="17"/>
        <end position="82"/>
    </location>
</feature>
<comment type="caution">
    <text evidence="2">The sequence shown here is derived from an EMBL/GenBank/DDBJ whole genome shotgun (WGS) entry which is preliminary data.</text>
</comment>
<dbReference type="PROSITE" id="PS00622">
    <property type="entry name" value="HTH_LUXR_1"/>
    <property type="match status" value="1"/>
</dbReference>
<protein>
    <submittedName>
        <fullName evidence="2">Helix-turn-helix transcriptional regulator</fullName>
    </submittedName>
</protein>
<organism evidence="2 3">
    <name type="scientific">Candidatus Paracaedimonas acanthamoebae</name>
    <dbReference type="NCBI Taxonomy" id="244581"/>
    <lineage>
        <taxon>Bacteria</taxon>
        <taxon>Pseudomonadati</taxon>
        <taxon>Pseudomonadota</taxon>
        <taxon>Alphaproteobacteria</taxon>
        <taxon>Holosporales</taxon>
        <taxon>Caedimonadaceae</taxon>
        <taxon>Candidatus Paracaedimonas</taxon>
    </lineage>
</organism>
<dbReference type="SMART" id="SM00421">
    <property type="entry name" value="HTH_LUXR"/>
    <property type="match status" value="1"/>
</dbReference>
<dbReference type="Pfam" id="PF00196">
    <property type="entry name" value="GerE"/>
    <property type="match status" value="1"/>
</dbReference>
<proteinExistence type="predicted"/>
<sequence>MLKTKNSELNISYEEFQDINGIRFTPREFDIISFILNGRTAKKISSLLSLSPKTVENYTRNIMGKVGCSSQEGIRDFIEKSGLYTLFRRHYEDLIISYEFDKIIPTIITFLERDKISFRIIHDESHFNKRPIIQKIEIFIKSLSVNVTRCSLQESFNTTNITQKNRSLHEIFLYCTPQENIVSVAQNLTSMRFNSRVIFLLLDKENSSLISNSIKNIEYVDFSHSHNFYVSIFELLKMIFPSLKLPGRSFEFMKSDGNNFNDSGNLVPTNLTAKNSWGLKFYIRESMDLILGFINQSKKLFFLGCVLSIGLGSFYLGQNSQTINPEKLNDYGLTNIKWLLNRSDDEQVSLYNKATTEIVILLGNTGYRFSVNPIIWNTLTEKAKQGIKVKILVADPEKINSNFIRNDYKKHPNTYGEIREGILKLLKKIIALNREEMNKKTAGKITKFRPIEVALLPALSLFASDLIDGDIEQNHFDDRNGELTFIPKIEHNLSNTMLLFSFRNIGEMLTNKQDKSIQKSPYYIFREHIRDQWNNCKRTHQELANIIDRER</sequence>
<dbReference type="SUPFAM" id="SSF46894">
    <property type="entry name" value="C-terminal effector domain of the bipartite response regulators"/>
    <property type="match status" value="1"/>
</dbReference>
<evidence type="ECO:0000313" key="3">
    <source>
        <dbReference type="Proteomes" id="UP000664414"/>
    </source>
</evidence>
<dbReference type="Proteomes" id="UP000664414">
    <property type="component" value="Unassembled WGS sequence"/>
</dbReference>